<comment type="caution">
    <text evidence="2">The sequence shown here is derived from an EMBL/GenBank/DDBJ whole genome shotgun (WGS) entry which is preliminary data.</text>
</comment>
<dbReference type="PANTHER" id="PTHR33737:SF19">
    <property type="entry name" value="BNAA10G12980D PROTEIN"/>
    <property type="match status" value="1"/>
</dbReference>
<protein>
    <submittedName>
        <fullName evidence="2">Uncharacterized protein</fullName>
    </submittedName>
</protein>
<dbReference type="Proteomes" id="UP000489600">
    <property type="component" value="Unassembled WGS sequence"/>
</dbReference>
<feature type="compositionally biased region" description="Polar residues" evidence="1">
    <location>
        <begin position="457"/>
        <end position="468"/>
    </location>
</feature>
<feature type="region of interest" description="Disordered" evidence="1">
    <location>
        <begin position="297"/>
        <end position="377"/>
    </location>
</feature>
<proteinExistence type="predicted"/>
<dbReference type="EMBL" id="CABITT030000008">
    <property type="protein sequence ID" value="VVB16678.1"/>
    <property type="molecule type" value="Genomic_DNA"/>
</dbReference>
<feature type="compositionally biased region" description="Polar residues" evidence="1">
    <location>
        <begin position="277"/>
        <end position="292"/>
    </location>
</feature>
<gene>
    <name evidence="2" type="ORF">ANE_LOCUS27122</name>
</gene>
<sequence length="559" mass="60241">MEKDLLDISGEDEDYWLLKSTPKKGVMPFAGGNSGREMSYMDCSPLQIPRSSRNVCTRPPFSPIGGSKGNSNMEQPSGSVNTDSIGKENTGGIKFELPKLSVERQQMKKKKKNAGFNLRKSLAWDKAFSTEEGVLDPVELSKITGNACQTGGGLLPAIQEEFRESMSASKCTSVSPGLQALEENLFNDLPLNSKSREKKKMSGILSKYASPSKAQSSLVSLLDMNCPEKSYSSSGLEERYKTQWLSPPSSFIFISFSYLLPANMYTTTPHGRELSVSKVSTTKSDPPTFATNMTRMIQSPSKAKQSQPTQSKNSQRSLGSVSFSNSTKSKTKSSLASKSSIPKPSIKQARRNVVSKSSEVPSVSNSQHSVAGKSNVGPMTTADVAMLGHTSNFPNSNVITMGTSLAQSSCSRIGRMQSAVSRLGKPSGLRVPSPSIGYFSQSDSQPPHSAGDKHSQLTRSSLIPTSKKPQVAEKVPRLNSKSATGNIGRLGPAAGFSSQSILPKPSVKVDLKSTREVESRVSSCTLSSQLFVHQRKLPLHTVKNSRVTVSCHPQIAQIT</sequence>
<evidence type="ECO:0000313" key="2">
    <source>
        <dbReference type="EMBL" id="VVB16678.1"/>
    </source>
</evidence>
<keyword evidence="3" id="KW-1185">Reference proteome</keyword>
<dbReference type="OrthoDB" id="1931260at2759"/>
<feature type="region of interest" description="Disordered" evidence="1">
    <location>
        <begin position="273"/>
        <end position="292"/>
    </location>
</feature>
<accession>A0A565CSK4</accession>
<name>A0A565CSK4_9BRAS</name>
<reference evidence="2" key="1">
    <citation type="submission" date="2019-07" db="EMBL/GenBank/DDBJ databases">
        <authorList>
            <person name="Dittberner H."/>
        </authorList>
    </citation>
    <scope>NUCLEOTIDE SEQUENCE [LARGE SCALE GENOMIC DNA]</scope>
</reference>
<dbReference type="GO" id="GO:0008017">
    <property type="term" value="F:microtubule binding"/>
    <property type="evidence" value="ECO:0007669"/>
    <property type="project" value="InterPro"/>
</dbReference>
<feature type="compositionally biased region" description="Polar residues" evidence="1">
    <location>
        <begin position="297"/>
        <end position="319"/>
    </location>
</feature>
<evidence type="ECO:0000313" key="3">
    <source>
        <dbReference type="Proteomes" id="UP000489600"/>
    </source>
</evidence>
<dbReference type="AlphaFoldDB" id="A0A565CSK4"/>
<dbReference type="InterPro" id="IPR045882">
    <property type="entry name" value="GPT1/2"/>
</dbReference>
<feature type="compositionally biased region" description="Polar residues" evidence="1">
    <location>
        <begin position="438"/>
        <end position="447"/>
    </location>
</feature>
<evidence type="ECO:0000256" key="1">
    <source>
        <dbReference type="SAM" id="MobiDB-lite"/>
    </source>
</evidence>
<organism evidence="2 3">
    <name type="scientific">Arabis nemorensis</name>
    <dbReference type="NCBI Taxonomy" id="586526"/>
    <lineage>
        <taxon>Eukaryota</taxon>
        <taxon>Viridiplantae</taxon>
        <taxon>Streptophyta</taxon>
        <taxon>Embryophyta</taxon>
        <taxon>Tracheophyta</taxon>
        <taxon>Spermatophyta</taxon>
        <taxon>Magnoliopsida</taxon>
        <taxon>eudicotyledons</taxon>
        <taxon>Gunneridae</taxon>
        <taxon>Pentapetalae</taxon>
        <taxon>rosids</taxon>
        <taxon>malvids</taxon>
        <taxon>Brassicales</taxon>
        <taxon>Brassicaceae</taxon>
        <taxon>Arabideae</taxon>
        <taxon>Arabis</taxon>
    </lineage>
</organism>
<dbReference type="PANTHER" id="PTHR33737">
    <property type="entry name" value="OS05G0121800 PROTEIN"/>
    <property type="match status" value="1"/>
</dbReference>
<feature type="region of interest" description="Disordered" evidence="1">
    <location>
        <begin position="49"/>
        <end position="87"/>
    </location>
</feature>
<feature type="compositionally biased region" description="Polar residues" evidence="1">
    <location>
        <begin position="69"/>
        <end position="84"/>
    </location>
</feature>
<feature type="region of interest" description="Disordered" evidence="1">
    <location>
        <begin position="417"/>
        <end position="495"/>
    </location>
</feature>
<feature type="compositionally biased region" description="Low complexity" evidence="1">
    <location>
        <begin position="320"/>
        <end position="347"/>
    </location>
</feature>
<feature type="compositionally biased region" description="Low complexity" evidence="1">
    <location>
        <begin position="354"/>
        <end position="369"/>
    </location>
</feature>